<name>A0A6J6ET21_9ZZZZ</name>
<dbReference type="PANTHER" id="PTHR37423">
    <property type="entry name" value="SOLUBLE LYTIC MUREIN TRANSGLYCOSYLASE-RELATED"/>
    <property type="match status" value="1"/>
</dbReference>
<reference evidence="3" key="1">
    <citation type="submission" date="2020-05" db="EMBL/GenBank/DDBJ databases">
        <authorList>
            <person name="Chiriac C."/>
            <person name="Salcher M."/>
            <person name="Ghai R."/>
            <person name="Kavagutti S V."/>
        </authorList>
    </citation>
    <scope>NUCLEOTIDE SEQUENCE</scope>
</reference>
<dbReference type="EMBL" id="CAEZSR010000132">
    <property type="protein sequence ID" value="CAB4577763.1"/>
    <property type="molecule type" value="Genomic_DNA"/>
</dbReference>
<feature type="region of interest" description="Disordered" evidence="1">
    <location>
        <begin position="31"/>
        <end position="54"/>
    </location>
</feature>
<gene>
    <name evidence="3" type="ORF">UFOPK1493_02832</name>
</gene>
<dbReference type="Gene3D" id="1.10.530.10">
    <property type="match status" value="1"/>
</dbReference>
<evidence type="ECO:0000256" key="1">
    <source>
        <dbReference type="SAM" id="MobiDB-lite"/>
    </source>
</evidence>
<sequence length="288" mass="27889">MSPVAAITASGSLAAVQARIEMLEQRLGMRRPAGTDVASTAGTSGAGAAGADGAGAVSADPVSPSFGATLDGVLTGDGNDLMTAVTELLGGGTALPGTATAATTGAGGSAGSFDAAFDAAVARLRAGWSGTVPVGAVPGTSATPVVAAAGGVTGTPGIAGSVSPATPYASLFEEAGARHGIPPKVLAAVGWVESRFRLDAVSSAGALGMMQFLPSTAAGMGVDPWDPASAIDGAARYLRHALDRFGSLEEAIAAYNVGPGAVARAGGVQPGTQAERYLQKVLEATGRV</sequence>
<accession>A0A6J6ET21</accession>
<dbReference type="InterPro" id="IPR008258">
    <property type="entry name" value="Transglycosylase_SLT_dom_1"/>
</dbReference>
<dbReference type="CDD" id="cd00254">
    <property type="entry name" value="LT-like"/>
    <property type="match status" value="1"/>
</dbReference>
<organism evidence="3">
    <name type="scientific">freshwater metagenome</name>
    <dbReference type="NCBI Taxonomy" id="449393"/>
    <lineage>
        <taxon>unclassified sequences</taxon>
        <taxon>metagenomes</taxon>
        <taxon>ecological metagenomes</taxon>
    </lineage>
</organism>
<feature type="compositionally biased region" description="Gly residues" evidence="1">
    <location>
        <begin position="44"/>
        <end position="53"/>
    </location>
</feature>
<dbReference type="AlphaFoldDB" id="A0A6J6ET21"/>
<dbReference type="InterPro" id="IPR023346">
    <property type="entry name" value="Lysozyme-like_dom_sf"/>
</dbReference>
<dbReference type="Pfam" id="PF01464">
    <property type="entry name" value="SLT"/>
    <property type="match status" value="1"/>
</dbReference>
<dbReference type="SUPFAM" id="SSF53955">
    <property type="entry name" value="Lysozyme-like"/>
    <property type="match status" value="1"/>
</dbReference>
<proteinExistence type="predicted"/>
<dbReference type="PANTHER" id="PTHR37423:SF2">
    <property type="entry name" value="MEMBRANE-BOUND LYTIC MUREIN TRANSGLYCOSYLASE C"/>
    <property type="match status" value="1"/>
</dbReference>
<feature type="compositionally biased region" description="Low complexity" evidence="1">
    <location>
        <begin position="34"/>
        <end position="43"/>
    </location>
</feature>
<evidence type="ECO:0000259" key="2">
    <source>
        <dbReference type="Pfam" id="PF01464"/>
    </source>
</evidence>
<feature type="domain" description="Transglycosylase SLT" evidence="2">
    <location>
        <begin position="171"/>
        <end position="269"/>
    </location>
</feature>
<evidence type="ECO:0000313" key="3">
    <source>
        <dbReference type="EMBL" id="CAB4577763.1"/>
    </source>
</evidence>
<protein>
    <submittedName>
        <fullName evidence="3">Unannotated protein</fullName>
    </submittedName>
</protein>